<dbReference type="GO" id="GO:0005737">
    <property type="term" value="C:cytoplasm"/>
    <property type="evidence" value="ECO:0007669"/>
    <property type="project" value="UniProtKB-SubCell"/>
</dbReference>
<dbReference type="InterPro" id="IPR005762">
    <property type="entry name" value="MurD"/>
</dbReference>
<keyword evidence="6 9" id="KW-0547">Nucleotide-binding</keyword>
<dbReference type="HAMAP" id="MF_00639">
    <property type="entry name" value="MurD"/>
    <property type="match status" value="1"/>
</dbReference>
<dbReference type="InterPro" id="IPR004101">
    <property type="entry name" value="Mur_ligase_C"/>
</dbReference>
<feature type="domain" description="Mur ligase central" evidence="12">
    <location>
        <begin position="127"/>
        <end position="283"/>
    </location>
</feature>
<feature type="domain" description="Mur ligase C-terminal" evidence="11">
    <location>
        <begin position="328"/>
        <end position="447"/>
    </location>
</feature>
<dbReference type="SUPFAM" id="SSF51984">
    <property type="entry name" value="MurCD N-terminal domain"/>
    <property type="match status" value="1"/>
</dbReference>
<dbReference type="EC" id="6.3.2.9" evidence="9 10"/>
<dbReference type="UniPathway" id="UPA00219"/>
<comment type="function">
    <text evidence="9 10">Cell wall formation. Catalyzes the addition of glutamate to the nucleotide precursor UDP-N-acetylmuramoyl-L-alanine (UMA).</text>
</comment>
<comment type="caution">
    <text evidence="13">The sequence shown here is derived from an EMBL/GenBank/DDBJ whole genome shotgun (WGS) entry which is preliminary data.</text>
</comment>
<comment type="pathway">
    <text evidence="2 9 10">Cell wall biogenesis; peptidoglycan biosynthesis.</text>
</comment>
<evidence type="ECO:0000256" key="9">
    <source>
        <dbReference type="HAMAP-Rule" id="MF_00639"/>
    </source>
</evidence>
<evidence type="ECO:0000256" key="5">
    <source>
        <dbReference type="ARBA" id="ARBA00022618"/>
    </source>
</evidence>
<dbReference type="PANTHER" id="PTHR43692:SF1">
    <property type="entry name" value="UDP-N-ACETYLMURAMOYLALANINE--D-GLUTAMATE LIGASE"/>
    <property type="match status" value="1"/>
</dbReference>
<comment type="subcellular location">
    <subcellularLocation>
        <location evidence="1 9 10">Cytoplasm</location>
    </subcellularLocation>
</comment>
<evidence type="ECO:0000313" key="14">
    <source>
        <dbReference type="Proteomes" id="UP000577408"/>
    </source>
</evidence>
<dbReference type="GO" id="GO:0008360">
    <property type="term" value="P:regulation of cell shape"/>
    <property type="evidence" value="ECO:0007669"/>
    <property type="project" value="UniProtKB-KW"/>
</dbReference>
<evidence type="ECO:0000256" key="6">
    <source>
        <dbReference type="ARBA" id="ARBA00022741"/>
    </source>
</evidence>
<dbReference type="InterPro" id="IPR013221">
    <property type="entry name" value="Mur_ligase_cen"/>
</dbReference>
<evidence type="ECO:0000256" key="10">
    <source>
        <dbReference type="RuleBase" id="RU003664"/>
    </source>
</evidence>
<dbReference type="GO" id="GO:0009252">
    <property type="term" value="P:peptidoglycan biosynthetic process"/>
    <property type="evidence" value="ECO:0007669"/>
    <property type="project" value="UniProtKB-UniRule"/>
</dbReference>
<proteinExistence type="inferred from homology"/>
<keyword evidence="7 9" id="KW-0067">ATP-binding</keyword>
<dbReference type="InterPro" id="IPR018109">
    <property type="entry name" value="Folylpolyglutamate_synth_CS"/>
</dbReference>
<keyword evidence="5 9" id="KW-0132">Cell division</keyword>
<dbReference type="NCBIfam" id="TIGR01087">
    <property type="entry name" value="murD"/>
    <property type="match status" value="1"/>
</dbReference>
<keyword evidence="8 9" id="KW-0131">Cell cycle</keyword>
<comment type="catalytic activity">
    <reaction evidence="9 10">
        <text>UDP-N-acetyl-alpha-D-muramoyl-L-alanine + D-glutamate + ATP = UDP-N-acetyl-alpha-D-muramoyl-L-alanyl-D-glutamate + ADP + phosphate + H(+)</text>
        <dbReference type="Rhea" id="RHEA:16429"/>
        <dbReference type="ChEBI" id="CHEBI:15378"/>
        <dbReference type="ChEBI" id="CHEBI:29986"/>
        <dbReference type="ChEBI" id="CHEBI:30616"/>
        <dbReference type="ChEBI" id="CHEBI:43474"/>
        <dbReference type="ChEBI" id="CHEBI:83898"/>
        <dbReference type="ChEBI" id="CHEBI:83900"/>
        <dbReference type="ChEBI" id="CHEBI:456216"/>
        <dbReference type="EC" id="6.3.2.9"/>
    </reaction>
</comment>
<dbReference type="GO" id="GO:0051301">
    <property type="term" value="P:cell division"/>
    <property type="evidence" value="ECO:0007669"/>
    <property type="project" value="UniProtKB-KW"/>
</dbReference>
<keyword evidence="9 10" id="KW-0573">Peptidoglycan synthesis</keyword>
<keyword evidence="3 9" id="KW-0963">Cytoplasm</keyword>
<dbReference type="SUPFAM" id="SSF53623">
    <property type="entry name" value="MurD-like peptide ligases, catalytic domain"/>
    <property type="match status" value="1"/>
</dbReference>
<dbReference type="Gene3D" id="3.40.1190.10">
    <property type="entry name" value="Mur-like, catalytic domain"/>
    <property type="match status" value="1"/>
</dbReference>
<evidence type="ECO:0000256" key="8">
    <source>
        <dbReference type="ARBA" id="ARBA00023306"/>
    </source>
</evidence>
<evidence type="ECO:0000313" key="13">
    <source>
        <dbReference type="EMBL" id="MBA1837256.1"/>
    </source>
</evidence>
<evidence type="ECO:0000259" key="11">
    <source>
        <dbReference type="Pfam" id="PF02875"/>
    </source>
</evidence>
<organism evidence="13 14">
    <name type="scientific">Corynebacterium wankanglinii</name>
    <dbReference type="NCBI Taxonomy" id="2735136"/>
    <lineage>
        <taxon>Bacteria</taxon>
        <taxon>Bacillati</taxon>
        <taxon>Actinomycetota</taxon>
        <taxon>Actinomycetes</taxon>
        <taxon>Mycobacteriales</taxon>
        <taxon>Corynebacteriaceae</taxon>
        <taxon>Corynebacterium</taxon>
    </lineage>
</organism>
<sequence length="477" mass="48495">MAVPERGKPVTRPAILSGPILVAGAGVSGLGTARLLAAAGAAFTVVDDTEGGRLRAEALGYAACSGAEARSRFPEVDLLVTSPGWRPDTPLLIDAMEAGIEVIGDVELCFRLDRAGVFGPPRTWLVVTGTNGKTTTTGMLAQMMIAAGEDTGRRAGACGNIGVAVGEAMLAPERLDVLVAELSSFQLHWSSELVPDAGVLLNLADDHIDWHGSFADYAASKAKVLNAAVAVAGIDDAEVARLASDTGRADIIGFTLGEPADGQVGVVGGRIVAKLGGETVDVVSADGIEPAGAAGVLDALAATAVALTQGATPQHIRHALSAYEVEGHRGAVVHSAGGVDWVDNSKATNPHAADSALTGAGSVVWVAGGQLKGASVDAVVKAHAPQFRAVALLGADRELIRLSLAQTAPDIPVFVSDSDDAEQAMDEVVSWAAAQAQPGDTVLLAPAAASLDMFSGMSARGDAFAAAAMRHWHPDNK</sequence>
<dbReference type="GO" id="GO:0005524">
    <property type="term" value="F:ATP binding"/>
    <property type="evidence" value="ECO:0007669"/>
    <property type="project" value="UniProtKB-UniRule"/>
</dbReference>
<keyword evidence="4 9" id="KW-0436">Ligase</keyword>
<dbReference type="EMBL" id="JABFED010000002">
    <property type="protein sequence ID" value="MBA1837256.1"/>
    <property type="molecule type" value="Genomic_DNA"/>
</dbReference>
<keyword evidence="9 10" id="KW-0133">Cell shape</keyword>
<dbReference type="Pfam" id="PF02875">
    <property type="entry name" value="Mur_ligase_C"/>
    <property type="match status" value="1"/>
</dbReference>
<accession>A0A7H0K933</accession>
<dbReference type="GO" id="GO:0008764">
    <property type="term" value="F:UDP-N-acetylmuramoylalanine-D-glutamate ligase activity"/>
    <property type="evidence" value="ECO:0007669"/>
    <property type="project" value="UniProtKB-UniRule"/>
</dbReference>
<dbReference type="Pfam" id="PF08245">
    <property type="entry name" value="Mur_ligase_M"/>
    <property type="match status" value="1"/>
</dbReference>
<dbReference type="AlphaFoldDB" id="A0A7H0K933"/>
<name>A0A7H0K933_9CORY</name>
<keyword evidence="14" id="KW-1185">Reference proteome</keyword>
<feature type="binding site" evidence="9">
    <location>
        <begin position="129"/>
        <end position="135"/>
    </location>
    <ligand>
        <name>ATP</name>
        <dbReference type="ChEBI" id="CHEBI:30616"/>
    </ligand>
</feature>
<dbReference type="Pfam" id="PF21799">
    <property type="entry name" value="MurD-like_N"/>
    <property type="match status" value="1"/>
</dbReference>
<protein>
    <recommendedName>
        <fullName evidence="9 10">UDP-N-acetylmuramoylalanine--D-glutamate ligase</fullName>
        <ecNumber evidence="9 10">6.3.2.9</ecNumber>
    </recommendedName>
    <alternativeName>
        <fullName evidence="9">D-glutamic acid-adding enzyme</fullName>
    </alternativeName>
    <alternativeName>
        <fullName evidence="9">UDP-N-acetylmuramoyl-L-alanyl-D-glutamate synthetase</fullName>
    </alternativeName>
</protein>
<dbReference type="Gene3D" id="3.40.50.720">
    <property type="entry name" value="NAD(P)-binding Rossmann-like Domain"/>
    <property type="match status" value="1"/>
</dbReference>
<dbReference type="RefSeq" id="WP_181191950.1">
    <property type="nucleotide sequence ID" value="NZ_JABFED010000002.1"/>
</dbReference>
<dbReference type="PROSITE" id="PS01011">
    <property type="entry name" value="FOLYLPOLYGLU_SYNT_1"/>
    <property type="match status" value="1"/>
</dbReference>
<evidence type="ECO:0000259" key="12">
    <source>
        <dbReference type="Pfam" id="PF08245"/>
    </source>
</evidence>
<dbReference type="GO" id="GO:0071555">
    <property type="term" value="P:cell wall organization"/>
    <property type="evidence" value="ECO:0007669"/>
    <property type="project" value="UniProtKB-KW"/>
</dbReference>
<gene>
    <name evidence="9" type="primary">murD</name>
    <name evidence="13" type="ORF">HMA55_04950</name>
</gene>
<keyword evidence="9 10" id="KW-0961">Cell wall biogenesis/degradation</keyword>
<evidence type="ECO:0000256" key="1">
    <source>
        <dbReference type="ARBA" id="ARBA00004496"/>
    </source>
</evidence>
<dbReference type="PANTHER" id="PTHR43692">
    <property type="entry name" value="UDP-N-ACETYLMURAMOYLALANINE--D-GLUTAMATE LIGASE"/>
    <property type="match status" value="1"/>
</dbReference>
<dbReference type="GO" id="GO:0004326">
    <property type="term" value="F:tetrahydrofolylpolyglutamate synthase activity"/>
    <property type="evidence" value="ECO:0007669"/>
    <property type="project" value="InterPro"/>
</dbReference>
<reference evidence="13 14" key="1">
    <citation type="submission" date="2020-05" db="EMBL/GenBank/DDBJ databases">
        <title>Descriptions of Corynebacterium xxxx sp. nov., Corynebacterium yyyy sp. nov. and Corynebacterium zzzz sp. nov.</title>
        <authorList>
            <person name="Zhang G."/>
        </authorList>
    </citation>
    <scope>NUCLEOTIDE SEQUENCE [LARGE SCALE GENOMIC DNA]</scope>
    <source>
        <strain evidence="14">zg-913</strain>
    </source>
</reference>
<comment type="similarity">
    <text evidence="9">Belongs to the MurCDEF family.</text>
</comment>
<evidence type="ECO:0000256" key="4">
    <source>
        <dbReference type="ARBA" id="ARBA00022598"/>
    </source>
</evidence>
<dbReference type="Gene3D" id="3.90.190.20">
    <property type="entry name" value="Mur ligase, C-terminal domain"/>
    <property type="match status" value="1"/>
</dbReference>
<dbReference type="InterPro" id="IPR036565">
    <property type="entry name" value="Mur-like_cat_sf"/>
</dbReference>
<dbReference type="InterPro" id="IPR036615">
    <property type="entry name" value="Mur_ligase_C_dom_sf"/>
</dbReference>
<dbReference type="Proteomes" id="UP000577408">
    <property type="component" value="Unassembled WGS sequence"/>
</dbReference>
<dbReference type="SUPFAM" id="SSF53244">
    <property type="entry name" value="MurD-like peptide ligases, peptide-binding domain"/>
    <property type="match status" value="1"/>
</dbReference>
<evidence type="ECO:0000256" key="3">
    <source>
        <dbReference type="ARBA" id="ARBA00022490"/>
    </source>
</evidence>
<evidence type="ECO:0000256" key="7">
    <source>
        <dbReference type="ARBA" id="ARBA00022840"/>
    </source>
</evidence>
<evidence type="ECO:0000256" key="2">
    <source>
        <dbReference type="ARBA" id="ARBA00004752"/>
    </source>
</evidence>